<name>A0ABW2ISG7_9GAMM</name>
<dbReference type="RefSeq" id="WP_264754761.1">
    <property type="nucleotide sequence ID" value="NZ_JBHTBD010000001.1"/>
</dbReference>
<dbReference type="Proteomes" id="UP001596506">
    <property type="component" value="Unassembled WGS sequence"/>
</dbReference>
<sequence length="51" mass="6299">MLKGERWAEIELESLGVKYSTLKNHELKQCLEIVKDHRSEFLERWHAWFQR</sequence>
<dbReference type="InterPro" id="IPR025427">
    <property type="entry name" value="DUF4160"/>
</dbReference>
<gene>
    <name evidence="1" type="ORF">ACFQQA_04030</name>
</gene>
<evidence type="ECO:0000313" key="1">
    <source>
        <dbReference type="EMBL" id="MFC7293889.1"/>
    </source>
</evidence>
<dbReference type="Pfam" id="PF13711">
    <property type="entry name" value="DUF4160"/>
    <property type="match status" value="1"/>
</dbReference>
<organism evidence="1 2">
    <name type="scientific">Marinobacter aromaticivorans</name>
    <dbReference type="NCBI Taxonomy" id="1494078"/>
    <lineage>
        <taxon>Bacteria</taxon>
        <taxon>Pseudomonadati</taxon>
        <taxon>Pseudomonadota</taxon>
        <taxon>Gammaproteobacteria</taxon>
        <taxon>Pseudomonadales</taxon>
        <taxon>Marinobacteraceae</taxon>
        <taxon>Marinobacter</taxon>
    </lineage>
</organism>
<proteinExistence type="predicted"/>
<evidence type="ECO:0000313" key="2">
    <source>
        <dbReference type="Proteomes" id="UP001596506"/>
    </source>
</evidence>
<reference evidence="2" key="1">
    <citation type="journal article" date="2019" name="Int. J. Syst. Evol. Microbiol.">
        <title>The Global Catalogue of Microorganisms (GCM) 10K type strain sequencing project: providing services to taxonomists for standard genome sequencing and annotation.</title>
        <authorList>
            <consortium name="The Broad Institute Genomics Platform"/>
            <consortium name="The Broad Institute Genome Sequencing Center for Infectious Disease"/>
            <person name="Wu L."/>
            <person name="Ma J."/>
        </authorList>
    </citation>
    <scope>NUCLEOTIDE SEQUENCE [LARGE SCALE GENOMIC DNA]</scope>
    <source>
        <strain evidence="2">CCUG 60559</strain>
    </source>
</reference>
<comment type="caution">
    <text evidence="1">The sequence shown here is derived from an EMBL/GenBank/DDBJ whole genome shotgun (WGS) entry which is preliminary data.</text>
</comment>
<keyword evidence="2" id="KW-1185">Reference proteome</keyword>
<dbReference type="EMBL" id="JBHTBD010000001">
    <property type="protein sequence ID" value="MFC7293889.1"/>
    <property type="molecule type" value="Genomic_DNA"/>
</dbReference>
<accession>A0ABW2ISG7</accession>
<protein>
    <submittedName>
        <fullName evidence="1">DUF4160 domain-containing protein</fullName>
    </submittedName>
</protein>